<feature type="domain" description="Methyltransferase" evidence="1">
    <location>
        <begin position="54"/>
        <end position="168"/>
    </location>
</feature>
<dbReference type="InterPro" id="IPR029063">
    <property type="entry name" value="SAM-dependent_MTases_sf"/>
</dbReference>
<comment type="caution">
    <text evidence="2">The sequence shown here is derived from an EMBL/GenBank/DDBJ whole genome shotgun (WGS) entry which is preliminary data.</text>
</comment>
<protein>
    <submittedName>
        <fullName evidence="2">Class I SAM-dependent methyltransferase</fullName>
    </submittedName>
</protein>
<keyword evidence="3" id="KW-1185">Reference proteome</keyword>
<keyword evidence="2" id="KW-0489">Methyltransferase</keyword>
<reference evidence="2 3" key="1">
    <citation type="submission" date="2018-07" db="EMBL/GenBank/DDBJ databases">
        <title>Anaerosacharophilus polymeroproducens gen. nov. sp. nov., an anaerobic bacterium isolated from salt field.</title>
        <authorList>
            <person name="Kim W."/>
            <person name="Yang S.-H."/>
            <person name="Oh J."/>
            <person name="Lee J.-H."/>
            <person name="Kwon K.K."/>
        </authorList>
    </citation>
    <scope>NUCLEOTIDE SEQUENCE [LARGE SCALE GENOMIC DNA]</scope>
    <source>
        <strain evidence="2 3">MCWD5</strain>
    </source>
</reference>
<dbReference type="Pfam" id="PF13847">
    <property type="entry name" value="Methyltransf_31"/>
    <property type="match status" value="1"/>
</dbReference>
<organism evidence="2 3">
    <name type="scientific">Anaerosacchariphilus polymeriproducens</name>
    <dbReference type="NCBI Taxonomy" id="1812858"/>
    <lineage>
        <taxon>Bacteria</taxon>
        <taxon>Bacillati</taxon>
        <taxon>Bacillota</taxon>
        <taxon>Clostridia</taxon>
        <taxon>Lachnospirales</taxon>
        <taxon>Lachnospiraceae</taxon>
        <taxon>Anaerosacchariphilus</taxon>
    </lineage>
</organism>
<dbReference type="OrthoDB" id="5522265at2"/>
<dbReference type="EMBL" id="QRCT01000007">
    <property type="protein sequence ID" value="RDU25121.1"/>
    <property type="molecule type" value="Genomic_DNA"/>
</dbReference>
<name>A0A371AZY2_9FIRM</name>
<dbReference type="InterPro" id="IPR025714">
    <property type="entry name" value="Methyltranfer_dom"/>
</dbReference>
<dbReference type="InterPro" id="IPR050723">
    <property type="entry name" value="CFA/CMAS"/>
</dbReference>
<evidence type="ECO:0000313" key="2">
    <source>
        <dbReference type="EMBL" id="RDU25121.1"/>
    </source>
</evidence>
<gene>
    <name evidence="2" type="ORF">DWV06_01080</name>
</gene>
<dbReference type="Proteomes" id="UP000255036">
    <property type="component" value="Unassembled WGS sequence"/>
</dbReference>
<dbReference type="SUPFAM" id="SSF53335">
    <property type="entry name" value="S-adenosyl-L-methionine-dependent methyltransferases"/>
    <property type="match status" value="1"/>
</dbReference>
<keyword evidence="2" id="KW-0808">Transferase</keyword>
<dbReference type="PANTHER" id="PTHR43667:SF2">
    <property type="entry name" value="FATTY ACID C-METHYL TRANSFERASE"/>
    <property type="match status" value="1"/>
</dbReference>
<dbReference type="GO" id="GO:0032259">
    <property type="term" value="P:methylation"/>
    <property type="evidence" value="ECO:0007669"/>
    <property type="project" value="UniProtKB-KW"/>
</dbReference>
<dbReference type="RefSeq" id="WP_115480329.1">
    <property type="nucleotide sequence ID" value="NZ_QRCT01000007.1"/>
</dbReference>
<proteinExistence type="predicted"/>
<evidence type="ECO:0000313" key="3">
    <source>
        <dbReference type="Proteomes" id="UP000255036"/>
    </source>
</evidence>
<dbReference type="Gene3D" id="3.40.50.150">
    <property type="entry name" value="Vaccinia Virus protein VP39"/>
    <property type="match status" value="1"/>
</dbReference>
<sequence>MELLEELKSKWQSDCKDKKAAVEMWDTISEQYKNYEMPDEGNILLKIIEKENMIDSNSKVLDIGCGVGQYSASLSQKVSEVTGVDLSPKMIEYGKQNLEKMGIKNVNLFCCDWSEYDISKNEFENKFDLVLAVMTPAIGDSSTFEKMIKSSKKHGIMFKHSRRTDEISNDIMKMMNVDTKVLSRDENVLYAFGMLWLMGYQPKIEYNDQQWNIKRNYDEACEIYVNRARTFTTLTQEKEEKIRQFLESKNQNGFIHDTIRTTIAVIYW</sequence>
<dbReference type="AlphaFoldDB" id="A0A371AZY2"/>
<dbReference type="CDD" id="cd02440">
    <property type="entry name" value="AdoMet_MTases"/>
    <property type="match status" value="1"/>
</dbReference>
<dbReference type="GO" id="GO:0008168">
    <property type="term" value="F:methyltransferase activity"/>
    <property type="evidence" value="ECO:0007669"/>
    <property type="project" value="UniProtKB-KW"/>
</dbReference>
<accession>A0A371AZY2</accession>
<dbReference type="PANTHER" id="PTHR43667">
    <property type="entry name" value="CYCLOPROPANE-FATTY-ACYL-PHOSPHOLIPID SYNTHASE"/>
    <property type="match status" value="1"/>
</dbReference>
<evidence type="ECO:0000259" key="1">
    <source>
        <dbReference type="Pfam" id="PF13847"/>
    </source>
</evidence>